<feature type="region of interest" description="Disordered" evidence="1">
    <location>
        <begin position="98"/>
        <end position="229"/>
    </location>
</feature>
<keyword evidence="3" id="KW-1185">Reference proteome</keyword>
<evidence type="ECO:0000313" key="2">
    <source>
        <dbReference type="EMBL" id="KAF5356571.1"/>
    </source>
</evidence>
<name>A0A8H5LFI7_9AGAR</name>
<dbReference type="Pfam" id="PF08513">
    <property type="entry name" value="LisH"/>
    <property type="match status" value="1"/>
</dbReference>
<organism evidence="2 3">
    <name type="scientific">Tetrapyrgos nigripes</name>
    <dbReference type="NCBI Taxonomy" id="182062"/>
    <lineage>
        <taxon>Eukaryota</taxon>
        <taxon>Fungi</taxon>
        <taxon>Dikarya</taxon>
        <taxon>Basidiomycota</taxon>
        <taxon>Agaricomycotina</taxon>
        <taxon>Agaricomycetes</taxon>
        <taxon>Agaricomycetidae</taxon>
        <taxon>Agaricales</taxon>
        <taxon>Marasmiineae</taxon>
        <taxon>Marasmiaceae</taxon>
        <taxon>Tetrapyrgos</taxon>
    </lineage>
</organism>
<dbReference type="Gene3D" id="1.20.960.30">
    <property type="match status" value="1"/>
</dbReference>
<protein>
    <recommendedName>
        <fullName evidence="4">LisH domain-containing protein</fullName>
    </recommendedName>
</protein>
<dbReference type="InterPro" id="IPR006594">
    <property type="entry name" value="LisH"/>
</dbReference>
<dbReference type="SMART" id="SM00667">
    <property type="entry name" value="LisH"/>
    <property type="match status" value="1"/>
</dbReference>
<feature type="compositionally biased region" description="Gly residues" evidence="1">
    <location>
        <begin position="141"/>
        <end position="150"/>
    </location>
</feature>
<sequence length="229" mass="26184">MDYSKYDRDIQPPEINWLIYNYLKESGFDNTAWTLKKEAHLENRPCTSIHVWRGELVELLLKSLVYIDTELHWHLEREGDSCRNPIPLLEWRRHKCSEPRHQLGPSNDNQSRRQRPQEPSGDKETQQRQIRPLPERARGDAGSGQQGAHGRGSNAILTPASVSNGLPSHRAHQPVNMVPLIPILEDDELPDPGNTKGCRNSQSSSTTARILERPEDELPLDFSDEIGRH</sequence>
<evidence type="ECO:0008006" key="4">
    <source>
        <dbReference type="Google" id="ProtNLM"/>
    </source>
</evidence>
<gene>
    <name evidence="2" type="ORF">D9758_008278</name>
</gene>
<dbReference type="Proteomes" id="UP000559256">
    <property type="component" value="Unassembled WGS sequence"/>
</dbReference>
<evidence type="ECO:0000256" key="1">
    <source>
        <dbReference type="SAM" id="MobiDB-lite"/>
    </source>
</evidence>
<evidence type="ECO:0000313" key="3">
    <source>
        <dbReference type="Proteomes" id="UP000559256"/>
    </source>
</evidence>
<comment type="caution">
    <text evidence="2">The sequence shown here is derived from an EMBL/GenBank/DDBJ whole genome shotgun (WGS) entry which is preliminary data.</text>
</comment>
<feature type="compositionally biased region" description="Polar residues" evidence="1">
    <location>
        <begin position="197"/>
        <end position="208"/>
    </location>
</feature>
<feature type="compositionally biased region" description="Acidic residues" evidence="1">
    <location>
        <begin position="214"/>
        <end position="229"/>
    </location>
</feature>
<proteinExistence type="predicted"/>
<reference evidence="2 3" key="1">
    <citation type="journal article" date="2020" name="ISME J.">
        <title>Uncovering the hidden diversity of litter-decomposition mechanisms in mushroom-forming fungi.</title>
        <authorList>
            <person name="Floudas D."/>
            <person name="Bentzer J."/>
            <person name="Ahren D."/>
            <person name="Johansson T."/>
            <person name="Persson P."/>
            <person name="Tunlid A."/>
        </authorList>
    </citation>
    <scope>NUCLEOTIDE SEQUENCE [LARGE SCALE GENOMIC DNA]</scope>
    <source>
        <strain evidence="2 3">CBS 291.85</strain>
    </source>
</reference>
<accession>A0A8H5LFI7</accession>
<dbReference type="EMBL" id="JAACJM010000054">
    <property type="protein sequence ID" value="KAF5356571.1"/>
    <property type="molecule type" value="Genomic_DNA"/>
</dbReference>
<dbReference type="OrthoDB" id="1367865at2759"/>
<dbReference type="PROSITE" id="PS50896">
    <property type="entry name" value="LISH"/>
    <property type="match status" value="1"/>
</dbReference>
<dbReference type="AlphaFoldDB" id="A0A8H5LFI7"/>